<protein>
    <submittedName>
        <fullName evidence="2">Crp/Fnr family transcriptional regulator</fullName>
    </submittedName>
</protein>
<sequence length="206" mass="23395">MYESLLKYIRNRSQLQISDQEKTLITQKFKFKKIRRKHYFLQEDNVCTHVAFISKGALSMFSTDEKGNENTHSLGVENWWMVDHISFQAGTPSTYNIKAIEDTEVLIITLDDMENLITSVPAIAATIHAMDVAHAAANQNRMHAAYNLSAKERYDELLRTNPAFIDRFPQGMIASYLGIAPATLSRLLTDFNKFLANRNKPANPPG</sequence>
<keyword evidence="3" id="KW-1185">Reference proteome</keyword>
<comment type="caution">
    <text evidence="2">The sequence shown here is derived from an EMBL/GenBank/DDBJ whole genome shotgun (WGS) entry which is preliminary data.</text>
</comment>
<proteinExistence type="predicted"/>
<dbReference type="Gene3D" id="2.60.120.10">
    <property type="entry name" value="Jelly Rolls"/>
    <property type="match status" value="1"/>
</dbReference>
<dbReference type="RefSeq" id="WP_128536143.1">
    <property type="nucleotide sequence ID" value="NZ_SBIW01000026.1"/>
</dbReference>
<gene>
    <name evidence="2" type="ORF">EPL05_21965</name>
</gene>
<evidence type="ECO:0000313" key="2">
    <source>
        <dbReference type="EMBL" id="RWY47365.1"/>
    </source>
</evidence>
<dbReference type="InterPro" id="IPR014710">
    <property type="entry name" value="RmlC-like_jellyroll"/>
</dbReference>
<dbReference type="Pfam" id="PF00027">
    <property type="entry name" value="cNMP_binding"/>
    <property type="match status" value="1"/>
</dbReference>
<dbReference type="Proteomes" id="UP000286701">
    <property type="component" value="Unassembled WGS sequence"/>
</dbReference>
<name>A0A3S3YPF5_9SPHI</name>
<reference evidence="2 3" key="1">
    <citation type="submission" date="2019-01" db="EMBL/GenBank/DDBJ databases">
        <title>Mucilaginibacter antarcticum sp. nov., isolated from antarctic soil.</title>
        <authorList>
            <person name="Yan Y.-Q."/>
            <person name="Du Z.-J."/>
        </authorList>
    </citation>
    <scope>NUCLEOTIDE SEQUENCE [LARGE SCALE GENOMIC DNA]</scope>
    <source>
        <strain evidence="2 3">F01003</strain>
    </source>
</reference>
<dbReference type="EMBL" id="SBIW01000026">
    <property type="protein sequence ID" value="RWY47365.1"/>
    <property type="molecule type" value="Genomic_DNA"/>
</dbReference>
<evidence type="ECO:0000313" key="3">
    <source>
        <dbReference type="Proteomes" id="UP000286701"/>
    </source>
</evidence>
<dbReference type="InterPro" id="IPR000595">
    <property type="entry name" value="cNMP-bd_dom"/>
</dbReference>
<evidence type="ECO:0000259" key="1">
    <source>
        <dbReference type="Pfam" id="PF00027"/>
    </source>
</evidence>
<dbReference type="OrthoDB" id="1092431at2"/>
<dbReference type="AlphaFoldDB" id="A0A3S3YPF5"/>
<organism evidence="2 3">
    <name type="scientific">Mucilaginibacter gilvus</name>
    <dbReference type="NCBI Taxonomy" id="2305909"/>
    <lineage>
        <taxon>Bacteria</taxon>
        <taxon>Pseudomonadati</taxon>
        <taxon>Bacteroidota</taxon>
        <taxon>Sphingobacteriia</taxon>
        <taxon>Sphingobacteriales</taxon>
        <taxon>Sphingobacteriaceae</taxon>
        <taxon>Mucilaginibacter</taxon>
    </lineage>
</organism>
<accession>A0A3S3YPF5</accession>
<feature type="domain" description="Cyclic nucleotide-binding" evidence="1">
    <location>
        <begin position="32"/>
        <end position="117"/>
    </location>
</feature>
<dbReference type="SUPFAM" id="SSF51206">
    <property type="entry name" value="cAMP-binding domain-like"/>
    <property type="match status" value="1"/>
</dbReference>
<dbReference type="InterPro" id="IPR018490">
    <property type="entry name" value="cNMP-bd_dom_sf"/>
</dbReference>